<evidence type="ECO:0000313" key="3">
    <source>
        <dbReference type="Proteomes" id="UP000266673"/>
    </source>
</evidence>
<dbReference type="Gene3D" id="1.10.510.10">
    <property type="entry name" value="Transferase(Phosphotransferase) domain 1"/>
    <property type="match status" value="1"/>
</dbReference>
<dbReference type="OrthoDB" id="635774at2759"/>
<dbReference type="SUPFAM" id="SSF56112">
    <property type="entry name" value="Protein kinase-like (PK-like)"/>
    <property type="match status" value="1"/>
</dbReference>
<dbReference type="PANTHER" id="PTHR44329">
    <property type="entry name" value="SERINE/THREONINE-PROTEIN KINASE TNNI3K-RELATED"/>
    <property type="match status" value="1"/>
</dbReference>
<gene>
    <name evidence="2" type="ORF">C2G38_2137264</name>
</gene>
<proteinExistence type="predicted"/>
<feature type="domain" description="Protein kinase" evidence="1">
    <location>
        <begin position="1"/>
        <end position="211"/>
    </location>
</feature>
<dbReference type="InterPro" id="IPR001245">
    <property type="entry name" value="Ser-Thr/Tyr_kinase_cat_dom"/>
</dbReference>
<comment type="caution">
    <text evidence="2">The sequence shown here is derived from an EMBL/GenBank/DDBJ whole genome shotgun (WGS) entry which is preliminary data.</text>
</comment>
<dbReference type="EMBL" id="QKWP01000061">
    <property type="protein sequence ID" value="RIB28586.1"/>
    <property type="molecule type" value="Genomic_DNA"/>
</dbReference>
<dbReference type="GO" id="GO:0004674">
    <property type="term" value="F:protein serine/threonine kinase activity"/>
    <property type="evidence" value="ECO:0007669"/>
    <property type="project" value="TreeGrafter"/>
</dbReference>
<evidence type="ECO:0000313" key="2">
    <source>
        <dbReference type="EMBL" id="RIB28586.1"/>
    </source>
</evidence>
<keyword evidence="2" id="KW-0418">Kinase</keyword>
<dbReference type="GO" id="GO:0005524">
    <property type="term" value="F:ATP binding"/>
    <property type="evidence" value="ECO:0007669"/>
    <property type="project" value="InterPro"/>
</dbReference>
<dbReference type="PANTHER" id="PTHR44329:SF214">
    <property type="entry name" value="PROTEIN KINASE DOMAIN-CONTAINING PROTEIN"/>
    <property type="match status" value="1"/>
</dbReference>
<name>A0A397WAC8_9GLOM</name>
<organism evidence="2 3">
    <name type="scientific">Gigaspora rosea</name>
    <dbReference type="NCBI Taxonomy" id="44941"/>
    <lineage>
        <taxon>Eukaryota</taxon>
        <taxon>Fungi</taxon>
        <taxon>Fungi incertae sedis</taxon>
        <taxon>Mucoromycota</taxon>
        <taxon>Glomeromycotina</taxon>
        <taxon>Glomeromycetes</taxon>
        <taxon>Diversisporales</taxon>
        <taxon>Gigasporaceae</taxon>
        <taxon>Gigaspora</taxon>
    </lineage>
</organism>
<dbReference type="Pfam" id="PF07714">
    <property type="entry name" value="PK_Tyr_Ser-Thr"/>
    <property type="match status" value="1"/>
</dbReference>
<sequence length="289" mass="33133">MKGIGLMIYGLTYNATPKEYLMVYQYANKGNLHEYLESNFREFNWANKLEQLIYISYDLSQIHEAGFIHGDIHSGNILLHLDYYYFQKKLCSYITDLGLSRRKNEQGSEKVFGVMPYVAPEIFKRLPFTSAADIYGFGAIMSEMSTGRIPFYDIPDEDLSVMKLNGSLPEFAPETPDCYVELAKKCMNSNPQQRPSAKQIALELFHLHRMVSEPPKTIEEYDIIKKFYNSDAINENSRVNLVKDSNIISISKINTNETEVIIHTSKILNTHETEAQDSQLLELTVPDGK</sequence>
<dbReference type="InterPro" id="IPR000719">
    <property type="entry name" value="Prot_kinase_dom"/>
</dbReference>
<keyword evidence="3" id="KW-1185">Reference proteome</keyword>
<protein>
    <submittedName>
        <fullName evidence="2">Kinase-like domain-containing protein</fullName>
    </submittedName>
</protein>
<dbReference type="InterPro" id="IPR011009">
    <property type="entry name" value="Kinase-like_dom_sf"/>
</dbReference>
<dbReference type="Proteomes" id="UP000266673">
    <property type="component" value="Unassembled WGS sequence"/>
</dbReference>
<reference evidence="2 3" key="1">
    <citation type="submission" date="2018-06" db="EMBL/GenBank/DDBJ databases">
        <title>Comparative genomics reveals the genomic features of Rhizophagus irregularis, R. cerebriforme, R. diaphanum and Gigaspora rosea, and their symbiotic lifestyle signature.</title>
        <authorList>
            <person name="Morin E."/>
            <person name="San Clemente H."/>
            <person name="Chen E.C.H."/>
            <person name="De La Providencia I."/>
            <person name="Hainaut M."/>
            <person name="Kuo A."/>
            <person name="Kohler A."/>
            <person name="Murat C."/>
            <person name="Tang N."/>
            <person name="Roy S."/>
            <person name="Loubradou J."/>
            <person name="Henrissat B."/>
            <person name="Grigoriev I.V."/>
            <person name="Corradi N."/>
            <person name="Roux C."/>
            <person name="Martin F.M."/>
        </authorList>
    </citation>
    <scope>NUCLEOTIDE SEQUENCE [LARGE SCALE GENOMIC DNA]</scope>
    <source>
        <strain evidence="2 3">DAOM 194757</strain>
    </source>
</reference>
<keyword evidence="2" id="KW-0808">Transferase</keyword>
<evidence type="ECO:0000259" key="1">
    <source>
        <dbReference type="PROSITE" id="PS50011"/>
    </source>
</evidence>
<dbReference type="InterPro" id="IPR051681">
    <property type="entry name" value="Ser/Thr_Kinases-Pseudokinases"/>
</dbReference>
<accession>A0A397WAC8</accession>
<dbReference type="PROSITE" id="PS50011">
    <property type="entry name" value="PROTEIN_KINASE_DOM"/>
    <property type="match status" value="1"/>
</dbReference>
<dbReference type="AlphaFoldDB" id="A0A397WAC8"/>
<dbReference type="STRING" id="44941.A0A397WAC8"/>